<dbReference type="Gene3D" id="3.80.10.10">
    <property type="entry name" value="Ribonuclease Inhibitor"/>
    <property type="match status" value="2"/>
</dbReference>
<evidence type="ECO:0000259" key="8">
    <source>
        <dbReference type="Pfam" id="PF00931"/>
    </source>
</evidence>
<dbReference type="AlphaFoldDB" id="A0AAV8BQD3"/>
<dbReference type="PANTHER" id="PTHR36766">
    <property type="entry name" value="PLANT BROAD-SPECTRUM MILDEW RESISTANCE PROTEIN RPW8"/>
    <property type="match status" value="1"/>
</dbReference>
<dbReference type="SUPFAM" id="SSF52540">
    <property type="entry name" value="P-loop containing nucleoside triphosphate hydrolases"/>
    <property type="match status" value="1"/>
</dbReference>
<accession>A0AAV8BQD3</accession>
<evidence type="ECO:0000256" key="3">
    <source>
        <dbReference type="ARBA" id="ARBA00022737"/>
    </source>
</evidence>
<feature type="region of interest" description="Disordered" evidence="7">
    <location>
        <begin position="22"/>
        <end position="43"/>
    </location>
</feature>
<dbReference type="Pfam" id="PF23559">
    <property type="entry name" value="WHD_DRP"/>
    <property type="match status" value="1"/>
</dbReference>
<feature type="domain" description="Disease resistance protein winged helix" evidence="10">
    <location>
        <begin position="460"/>
        <end position="531"/>
    </location>
</feature>
<organism evidence="13 14">
    <name type="scientific">Rhynchospora pubera</name>
    <dbReference type="NCBI Taxonomy" id="906938"/>
    <lineage>
        <taxon>Eukaryota</taxon>
        <taxon>Viridiplantae</taxon>
        <taxon>Streptophyta</taxon>
        <taxon>Embryophyta</taxon>
        <taxon>Tracheophyta</taxon>
        <taxon>Spermatophyta</taxon>
        <taxon>Magnoliopsida</taxon>
        <taxon>Liliopsida</taxon>
        <taxon>Poales</taxon>
        <taxon>Cyperaceae</taxon>
        <taxon>Cyperoideae</taxon>
        <taxon>Rhynchosporeae</taxon>
        <taxon>Rhynchospora</taxon>
    </lineage>
</organism>
<proteinExistence type="inferred from homology"/>
<keyword evidence="14" id="KW-1185">Reference proteome</keyword>
<dbReference type="GO" id="GO:0005524">
    <property type="term" value="F:ATP binding"/>
    <property type="evidence" value="ECO:0007669"/>
    <property type="project" value="UniProtKB-KW"/>
</dbReference>
<name>A0AAV8BQD3_9POAL</name>
<dbReference type="EMBL" id="JAMFTS010000005">
    <property type="protein sequence ID" value="KAJ4745285.1"/>
    <property type="molecule type" value="Genomic_DNA"/>
</dbReference>
<dbReference type="InterPro" id="IPR055414">
    <property type="entry name" value="LRR_R13L4/SHOC2-like"/>
</dbReference>
<dbReference type="InterPro" id="IPR002182">
    <property type="entry name" value="NB-ARC"/>
</dbReference>
<keyword evidence="4" id="KW-0547">Nucleotide-binding</keyword>
<feature type="domain" description="NB-ARC" evidence="8">
    <location>
        <begin position="202"/>
        <end position="375"/>
    </location>
</feature>
<dbReference type="SUPFAM" id="SSF52058">
    <property type="entry name" value="L domain-like"/>
    <property type="match status" value="1"/>
</dbReference>
<evidence type="ECO:0000256" key="4">
    <source>
        <dbReference type="ARBA" id="ARBA00022741"/>
    </source>
</evidence>
<dbReference type="Proteomes" id="UP001140206">
    <property type="component" value="Chromosome 5"/>
</dbReference>
<keyword evidence="6" id="KW-0067">ATP-binding</keyword>
<comment type="similarity">
    <text evidence="1">Belongs to the disease resistance NB-LRR family.</text>
</comment>
<dbReference type="PANTHER" id="PTHR36766:SF40">
    <property type="entry name" value="DISEASE RESISTANCE PROTEIN RGA3"/>
    <property type="match status" value="1"/>
</dbReference>
<evidence type="ECO:0000256" key="5">
    <source>
        <dbReference type="ARBA" id="ARBA00022821"/>
    </source>
</evidence>
<dbReference type="Pfam" id="PF00931">
    <property type="entry name" value="NB-ARC"/>
    <property type="match status" value="1"/>
</dbReference>
<dbReference type="InterPro" id="IPR056789">
    <property type="entry name" value="LRR_R13L1-DRL21"/>
</dbReference>
<dbReference type="InterPro" id="IPR027417">
    <property type="entry name" value="P-loop_NTPase"/>
</dbReference>
<sequence length="1073" mass="121076">MAGVIASGIKWTAEKLSSLLPSAASTASSSSTSAPSESPNVAAHEDLKKLERTMKRILAVLMDANERDARDHAEKLRLKELKEVAYDAEDVVGEYEYDVLHAKVLARNRMLGLDGGSGQKRKRQGEVIDLDSINVTVPVSKEIAVRVKEIRERFEESTQDWETLGWNDALSSRRQGLIMPTATTSRPPSSSLVQEADIHGREEDKENIIKQLLSQHGGSRDCNLKVHAVVGMGGIGKTTVAQLAYNDTRVSEHFELKGWVCVSDDFDVVNLTRKIISSFTKRSCDCSELDDLQLKLQEEVRGKSFILVLDDVWNEDQSLWDSLRLPLTFSRSSTILATTRSIAVAKIMQTKPPYTLGYLNFAACCSLFKQLVFDYQERDVDGSMMQVAEKIVAKCNGLPLAVKAIGNVCRIEYNLESWVDILESKEWKPNIQSGDCLPVLELSYDRMPPHLKPCFAFFALFPKDYLFNKERIIKLWMSLGLINNSNGMELEDVRRYYIKQLLERSMIQLTDKKDAETEQTLVMHDLLHDLAQLVASNEISRRKLEMTFDSSEDQMEKKFDLSEASTTRYLSIVTTQDNAEHIAGNKPLMDILQHFHGSRILRLVQLLTWETTSSVPIEIPCNMLQTWRHIRALDFSHAAITALPESIGNLKLLCYLNVSNTELKFLPDSTFNLYNLQTLEFGQCSLLKIPNGIGQLINLRHLNNNSEYPCCLPYGIGLLTKLQSLKAFVIGKGNSDCNISELKNLVFLKGSLNIFGLNNVSDMEDAKAVNLQKKRYIEQLELNFRCDYEFDIYDHDPEGIRRELSEELLEILKPNQNLIELKIFSYSGSRFPKWVGDQSFTKLAKVKLASFHCRLLPPLGQLPSLKYLEIQAAYKVHYIGHEFFGVNATPEGFQSLETSEMEHISTSFSPQLITIIPALSSALTTLVLMDCTKLSTILTLPSLSHLGLFGKFHKMLLLNSHLPQLKTVVVSWSHEITSLDLNNQNVRSLEALNIYGCASLESIDGLNRLLSLKRLSITMCPQLFIEPEEHFPPCLDRYEVRGCGDIDYVSKDYRPGSGLADDDLGVRINMMSL</sequence>
<dbReference type="Gene3D" id="3.40.50.300">
    <property type="entry name" value="P-loop containing nucleotide triphosphate hydrolases"/>
    <property type="match status" value="1"/>
</dbReference>
<feature type="domain" description="Disease resistance R13L4/SHOC-2-like LRR" evidence="11">
    <location>
        <begin position="589"/>
        <end position="705"/>
    </location>
</feature>
<dbReference type="InterPro" id="IPR058922">
    <property type="entry name" value="WHD_DRP"/>
</dbReference>
<dbReference type="Gene3D" id="1.10.10.10">
    <property type="entry name" value="Winged helix-like DNA-binding domain superfamily/Winged helix DNA-binding domain"/>
    <property type="match status" value="1"/>
</dbReference>
<dbReference type="Gene3D" id="1.10.8.430">
    <property type="entry name" value="Helical domain of apoptotic protease-activating factors"/>
    <property type="match status" value="1"/>
</dbReference>
<evidence type="ECO:0000256" key="6">
    <source>
        <dbReference type="ARBA" id="ARBA00022840"/>
    </source>
</evidence>
<evidence type="ECO:0000259" key="10">
    <source>
        <dbReference type="Pfam" id="PF23559"/>
    </source>
</evidence>
<keyword evidence="5" id="KW-0611">Plant defense</keyword>
<feature type="compositionally biased region" description="Low complexity" evidence="7">
    <location>
        <begin position="22"/>
        <end position="39"/>
    </location>
</feature>
<evidence type="ECO:0000256" key="7">
    <source>
        <dbReference type="SAM" id="MobiDB-lite"/>
    </source>
</evidence>
<protein>
    <submittedName>
        <fullName evidence="13">NBS-LRR-like resistance protein</fullName>
    </submittedName>
</protein>
<dbReference type="GO" id="GO:0043531">
    <property type="term" value="F:ADP binding"/>
    <property type="evidence" value="ECO:0007669"/>
    <property type="project" value="InterPro"/>
</dbReference>
<dbReference type="InterPro" id="IPR032675">
    <property type="entry name" value="LRR_dom_sf"/>
</dbReference>
<evidence type="ECO:0000313" key="13">
    <source>
        <dbReference type="EMBL" id="KAJ4745285.1"/>
    </source>
</evidence>
<dbReference type="GO" id="GO:0002758">
    <property type="term" value="P:innate immune response-activating signaling pathway"/>
    <property type="evidence" value="ECO:0007669"/>
    <property type="project" value="UniProtKB-ARBA"/>
</dbReference>
<evidence type="ECO:0000259" key="11">
    <source>
        <dbReference type="Pfam" id="PF23598"/>
    </source>
</evidence>
<dbReference type="GO" id="GO:0009626">
    <property type="term" value="P:plant-type hypersensitive response"/>
    <property type="evidence" value="ECO:0007669"/>
    <property type="project" value="UniProtKB-ARBA"/>
</dbReference>
<dbReference type="Gene3D" id="1.20.5.4130">
    <property type="match status" value="1"/>
</dbReference>
<evidence type="ECO:0000259" key="12">
    <source>
        <dbReference type="Pfam" id="PF25019"/>
    </source>
</evidence>
<comment type="caution">
    <text evidence="13">The sequence shown here is derived from an EMBL/GenBank/DDBJ whole genome shotgun (WGS) entry which is preliminary data.</text>
</comment>
<dbReference type="InterPro" id="IPR036388">
    <property type="entry name" value="WH-like_DNA-bd_sf"/>
</dbReference>
<keyword evidence="2" id="KW-0433">Leucine-rich repeat</keyword>
<evidence type="ECO:0000256" key="1">
    <source>
        <dbReference type="ARBA" id="ARBA00008894"/>
    </source>
</evidence>
<evidence type="ECO:0000259" key="9">
    <source>
        <dbReference type="Pfam" id="PF18052"/>
    </source>
</evidence>
<dbReference type="GO" id="GO:0042742">
    <property type="term" value="P:defense response to bacterium"/>
    <property type="evidence" value="ECO:0007669"/>
    <property type="project" value="UniProtKB-ARBA"/>
</dbReference>
<gene>
    <name evidence="13" type="ORF">LUZ62_079690</name>
</gene>
<reference evidence="13" key="1">
    <citation type="submission" date="2022-08" db="EMBL/GenBank/DDBJ databases">
        <authorList>
            <person name="Marques A."/>
        </authorList>
    </citation>
    <scope>NUCLEOTIDE SEQUENCE</scope>
    <source>
        <strain evidence="13">RhyPub2mFocal</strain>
        <tissue evidence="13">Leaves</tissue>
    </source>
</reference>
<dbReference type="Pfam" id="PF25019">
    <property type="entry name" value="LRR_R13L1-DRL21"/>
    <property type="match status" value="1"/>
</dbReference>
<feature type="domain" description="R13L1/DRL21-like LRR repeat region" evidence="12">
    <location>
        <begin position="739"/>
        <end position="871"/>
    </location>
</feature>
<dbReference type="InterPro" id="IPR041118">
    <property type="entry name" value="Rx_N"/>
</dbReference>
<feature type="domain" description="Disease resistance N-terminal" evidence="9">
    <location>
        <begin position="16"/>
        <end position="108"/>
    </location>
</feature>
<dbReference type="Pfam" id="PF18052">
    <property type="entry name" value="Rx_N"/>
    <property type="match status" value="1"/>
</dbReference>
<dbReference type="Pfam" id="PF23598">
    <property type="entry name" value="LRR_14"/>
    <property type="match status" value="1"/>
</dbReference>
<dbReference type="FunFam" id="1.10.10.10:FF:000322">
    <property type="entry name" value="Probable disease resistance protein At1g63360"/>
    <property type="match status" value="1"/>
</dbReference>
<dbReference type="PRINTS" id="PR00364">
    <property type="entry name" value="DISEASERSIST"/>
</dbReference>
<evidence type="ECO:0000256" key="2">
    <source>
        <dbReference type="ARBA" id="ARBA00022614"/>
    </source>
</evidence>
<keyword evidence="3" id="KW-0677">Repeat</keyword>
<evidence type="ECO:0000313" key="14">
    <source>
        <dbReference type="Proteomes" id="UP001140206"/>
    </source>
</evidence>
<dbReference type="InterPro" id="IPR042197">
    <property type="entry name" value="Apaf_helical"/>
</dbReference>